<feature type="transmembrane region" description="Helical" evidence="4">
    <location>
        <begin position="150"/>
        <end position="170"/>
    </location>
</feature>
<dbReference type="InterPro" id="IPR020846">
    <property type="entry name" value="MFS_dom"/>
</dbReference>
<keyword evidence="1 4" id="KW-0812">Transmembrane</keyword>
<evidence type="ECO:0000256" key="4">
    <source>
        <dbReference type="SAM" id="Phobius"/>
    </source>
</evidence>
<organism evidence="6 7">
    <name type="scientific">Rhizobium esperanzae</name>
    <dbReference type="NCBI Taxonomy" id="1967781"/>
    <lineage>
        <taxon>Bacteria</taxon>
        <taxon>Pseudomonadati</taxon>
        <taxon>Pseudomonadota</taxon>
        <taxon>Alphaproteobacteria</taxon>
        <taxon>Hyphomicrobiales</taxon>
        <taxon>Rhizobiaceae</taxon>
        <taxon>Rhizobium/Agrobacterium group</taxon>
        <taxon>Rhizobium</taxon>
    </lineage>
</organism>
<dbReference type="PANTHER" id="PTHR23539">
    <property type="entry name" value="MFS TRANSPORTER"/>
    <property type="match status" value="1"/>
</dbReference>
<dbReference type="EMBL" id="JACIFY010000017">
    <property type="protein sequence ID" value="MBB4237724.1"/>
    <property type="molecule type" value="Genomic_DNA"/>
</dbReference>
<feature type="transmembrane region" description="Helical" evidence="4">
    <location>
        <begin position="260"/>
        <end position="281"/>
    </location>
</feature>
<feature type="transmembrane region" description="Helical" evidence="4">
    <location>
        <begin position="314"/>
        <end position="339"/>
    </location>
</feature>
<dbReference type="Gene3D" id="1.20.1250.20">
    <property type="entry name" value="MFS general substrate transporter like domains"/>
    <property type="match status" value="2"/>
</dbReference>
<evidence type="ECO:0000313" key="7">
    <source>
        <dbReference type="Proteomes" id="UP000540909"/>
    </source>
</evidence>
<name>A0A7W6R6F4_9HYPH</name>
<feature type="transmembrane region" description="Helical" evidence="4">
    <location>
        <begin position="288"/>
        <end position="308"/>
    </location>
</feature>
<dbReference type="RefSeq" id="WP_184472242.1">
    <property type="nucleotide sequence ID" value="NZ_JACIFY010000017.1"/>
</dbReference>
<dbReference type="GO" id="GO:0022857">
    <property type="term" value="F:transmembrane transporter activity"/>
    <property type="evidence" value="ECO:0007669"/>
    <property type="project" value="InterPro"/>
</dbReference>
<evidence type="ECO:0000256" key="1">
    <source>
        <dbReference type="ARBA" id="ARBA00022692"/>
    </source>
</evidence>
<keyword evidence="2 4" id="KW-1133">Transmembrane helix</keyword>
<dbReference type="AlphaFoldDB" id="A0A7W6R6F4"/>
<accession>A0A7W6R6F4</accession>
<feature type="transmembrane region" description="Helical" evidence="4">
    <location>
        <begin position="49"/>
        <end position="73"/>
    </location>
</feature>
<evidence type="ECO:0000256" key="3">
    <source>
        <dbReference type="ARBA" id="ARBA00023136"/>
    </source>
</evidence>
<dbReference type="Proteomes" id="UP000540909">
    <property type="component" value="Unassembled WGS sequence"/>
</dbReference>
<feature type="domain" description="Major facilitator superfamily (MFS) profile" evidence="5">
    <location>
        <begin position="219"/>
        <end position="433"/>
    </location>
</feature>
<gene>
    <name evidence="6" type="ORF">GGD57_004326</name>
</gene>
<dbReference type="PROSITE" id="PS50850">
    <property type="entry name" value="MFS"/>
    <property type="match status" value="1"/>
</dbReference>
<feature type="transmembrane region" description="Helical" evidence="4">
    <location>
        <begin position="351"/>
        <end position="370"/>
    </location>
</feature>
<dbReference type="CDD" id="cd06174">
    <property type="entry name" value="MFS"/>
    <property type="match status" value="1"/>
</dbReference>
<dbReference type="SUPFAM" id="SSF103473">
    <property type="entry name" value="MFS general substrate transporter"/>
    <property type="match status" value="1"/>
</dbReference>
<evidence type="ECO:0000259" key="5">
    <source>
        <dbReference type="PROSITE" id="PS50850"/>
    </source>
</evidence>
<keyword evidence="3 4" id="KW-0472">Membrane</keyword>
<protein>
    <submittedName>
        <fullName evidence="6">MFS family permease</fullName>
    </submittedName>
</protein>
<dbReference type="Pfam" id="PF07690">
    <property type="entry name" value="MFS_1"/>
    <property type="match status" value="1"/>
</dbReference>
<evidence type="ECO:0000313" key="6">
    <source>
        <dbReference type="EMBL" id="MBB4237724.1"/>
    </source>
</evidence>
<dbReference type="PANTHER" id="PTHR23539:SF1">
    <property type="entry name" value="MAJOR FACILITATOR SUPERFAMILY (MFS) PROFILE DOMAIN-CONTAINING PROTEIN"/>
    <property type="match status" value="1"/>
</dbReference>
<feature type="transmembrane region" description="Helical" evidence="4">
    <location>
        <begin position="216"/>
        <end position="240"/>
    </location>
</feature>
<feature type="transmembrane region" description="Helical" evidence="4">
    <location>
        <begin position="85"/>
        <end position="103"/>
    </location>
</feature>
<feature type="transmembrane region" description="Helical" evidence="4">
    <location>
        <begin position="382"/>
        <end position="401"/>
    </location>
</feature>
<feature type="transmembrane region" description="Helical" evidence="4">
    <location>
        <begin position="115"/>
        <end position="138"/>
    </location>
</feature>
<feature type="transmembrane region" description="Helical" evidence="4">
    <location>
        <begin position="176"/>
        <end position="195"/>
    </location>
</feature>
<evidence type="ECO:0000256" key="2">
    <source>
        <dbReference type="ARBA" id="ARBA00022989"/>
    </source>
</evidence>
<reference evidence="6 7" key="1">
    <citation type="submission" date="2020-08" db="EMBL/GenBank/DDBJ databases">
        <title>Genomic Encyclopedia of Type Strains, Phase IV (KMG-V): Genome sequencing to study the core and pangenomes of soil and plant-associated prokaryotes.</title>
        <authorList>
            <person name="Whitman W."/>
        </authorList>
    </citation>
    <scope>NUCLEOTIDE SEQUENCE [LARGE SCALE GENOMIC DNA]</scope>
    <source>
        <strain evidence="6 7">SEMIA 4089</strain>
    </source>
</reference>
<dbReference type="InterPro" id="IPR011701">
    <property type="entry name" value="MFS"/>
</dbReference>
<sequence>MSKSDKHASHVTDRPTDRSLVALAFLNFFLADARDGLGPFLDGFLATNGWSPMTLGIIATLGGVLGMIATPLFGAWVDGSHRKRMLIIIPVILVTAAALWTLASPGNASVFGGQSVTAIVGAVVGPALMGLTLGLVGERRFSDQVAKNEFWNHLGNVASLAAIYATTVALGLSGVIGLMVLTAIAAVMAALAIDPKRINHGVARGLAHDDGSPGPSGYSVLLGSKGLFLLAVTLMIFHFGNAPISRLIAQDFSIQLGTPFRTTALITGVSQLAMMGVALAAPSLIRRFGLASIFAIGLLALPVRGAIAGSFTDFAAIFPMQILDGVGAGLIGIATPVAVERILAGTGRFNVGLAAVMTVQGIGASFSNIVAGTLTDIGGYGLAYWVHGGVAALAFAAFLIGRDNIAPSQKIDIDPRPITDCDVSTKLRTPAWK</sequence>
<proteinExistence type="predicted"/>
<comment type="caution">
    <text evidence="6">The sequence shown here is derived from an EMBL/GenBank/DDBJ whole genome shotgun (WGS) entry which is preliminary data.</text>
</comment>
<dbReference type="InterPro" id="IPR036259">
    <property type="entry name" value="MFS_trans_sf"/>
</dbReference>